<dbReference type="EMBL" id="JACQWF010000184">
    <property type="protein sequence ID" value="MBI4595538.1"/>
    <property type="molecule type" value="Genomic_DNA"/>
</dbReference>
<keyword evidence="4" id="KW-0949">S-adenosyl-L-methionine</keyword>
<keyword evidence="7" id="KW-0411">Iron-sulfur</keyword>
<dbReference type="PANTHER" id="PTHR43409:SF7">
    <property type="entry name" value="BLL1977 PROTEIN"/>
    <property type="match status" value="1"/>
</dbReference>
<dbReference type="InterPro" id="IPR007197">
    <property type="entry name" value="rSAM"/>
</dbReference>
<name>A0A933GLF9_UNCTE</name>
<dbReference type="CDD" id="cd01335">
    <property type="entry name" value="Radical_SAM"/>
    <property type="match status" value="1"/>
</dbReference>
<evidence type="ECO:0000313" key="10">
    <source>
        <dbReference type="EMBL" id="MBI4595538.1"/>
    </source>
</evidence>
<protein>
    <submittedName>
        <fullName evidence="10">B12-binding domain-containing radical SAM protein</fullName>
    </submittedName>
</protein>
<dbReference type="SMART" id="SM00729">
    <property type="entry name" value="Elp3"/>
    <property type="match status" value="1"/>
</dbReference>
<dbReference type="Pfam" id="PF04055">
    <property type="entry name" value="Radical_SAM"/>
    <property type="match status" value="1"/>
</dbReference>
<dbReference type="PROSITE" id="PS51332">
    <property type="entry name" value="B12_BINDING"/>
    <property type="match status" value="1"/>
</dbReference>
<keyword evidence="5" id="KW-0479">Metal-binding</keyword>
<reference evidence="10" key="1">
    <citation type="submission" date="2020-07" db="EMBL/GenBank/DDBJ databases">
        <title>Huge and variable diversity of episymbiotic CPR bacteria and DPANN archaea in groundwater ecosystems.</title>
        <authorList>
            <person name="He C.Y."/>
            <person name="Keren R."/>
            <person name="Whittaker M."/>
            <person name="Farag I.F."/>
            <person name="Doudna J."/>
            <person name="Cate J.H.D."/>
            <person name="Banfield J.F."/>
        </authorList>
    </citation>
    <scope>NUCLEOTIDE SEQUENCE</scope>
    <source>
        <strain evidence="10">NC_groundwater_1482_Ag_S-0.65um_47_24</strain>
    </source>
</reference>
<keyword evidence="3" id="KW-0808">Transferase</keyword>
<dbReference type="InterPro" id="IPR058240">
    <property type="entry name" value="rSAM_sf"/>
</dbReference>
<dbReference type="Proteomes" id="UP000772181">
    <property type="component" value="Unassembled WGS sequence"/>
</dbReference>
<gene>
    <name evidence="10" type="ORF">HY730_04065</name>
</gene>
<dbReference type="SFLD" id="SFLDS00029">
    <property type="entry name" value="Radical_SAM"/>
    <property type="match status" value="1"/>
</dbReference>
<dbReference type="PROSITE" id="PS51918">
    <property type="entry name" value="RADICAL_SAM"/>
    <property type="match status" value="1"/>
</dbReference>
<evidence type="ECO:0000256" key="5">
    <source>
        <dbReference type="ARBA" id="ARBA00022723"/>
    </source>
</evidence>
<organism evidence="10 11">
    <name type="scientific">Tectimicrobiota bacterium</name>
    <dbReference type="NCBI Taxonomy" id="2528274"/>
    <lineage>
        <taxon>Bacteria</taxon>
        <taxon>Pseudomonadati</taxon>
        <taxon>Nitrospinota/Tectimicrobiota group</taxon>
        <taxon>Candidatus Tectimicrobiota</taxon>
    </lineage>
</organism>
<evidence type="ECO:0000256" key="3">
    <source>
        <dbReference type="ARBA" id="ARBA00022679"/>
    </source>
</evidence>
<accession>A0A933GLF9</accession>
<dbReference type="Pfam" id="PF02310">
    <property type="entry name" value="B12-binding"/>
    <property type="match status" value="1"/>
</dbReference>
<sequence length="377" mass="42401">NKPLLVGFTAYTVQIKAAGFIAKEIKSHFPDIPTCCGGPHATAMPKETLEEFPAIDFTVPGEGEEVIESVINDLKTGQSLFNIRGIVTRQGKEIPQNKIANLDTLPFPAWEEFDLTKYPGFHPHLTKLELPIATSRGCPYSCNFCSRNFGKIRRHRSVSSVIKEIERNIMDFNCEALTFTDETLTANKAWSKEFFNTMIKKGLNKKIKWACETRVDTSSPELFRLMKQAGCYSVGFGLESGDDDILKKAKKGFNVSQIKKAVGWAKEAGLVCIASFIIGLPGETQESAWKSIKLAKELNIFSTTFPIAVPLPGTELREMARKNEEGLKILTNNWDDYGKQYPGVMESDQLSIEKRRELQRAAYEYNPKKDIRDSLWP</sequence>
<comment type="caution">
    <text evidence="10">The sequence shown here is derived from an EMBL/GenBank/DDBJ whole genome shotgun (WGS) entry which is preliminary data.</text>
</comment>
<dbReference type="CDD" id="cd02068">
    <property type="entry name" value="radical_SAM_B12_BD"/>
    <property type="match status" value="1"/>
</dbReference>
<evidence type="ECO:0000256" key="6">
    <source>
        <dbReference type="ARBA" id="ARBA00023004"/>
    </source>
</evidence>
<dbReference type="PANTHER" id="PTHR43409">
    <property type="entry name" value="ANAEROBIC MAGNESIUM-PROTOPORPHYRIN IX MONOMETHYL ESTER CYCLASE-RELATED"/>
    <property type="match status" value="1"/>
</dbReference>
<dbReference type="SFLD" id="SFLDG01123">
    <property type="entry name" value="methyltransferase_(Class_B)"/>
    <property type="match status" value="1"/>
</dbReference>
<dbReference type="GO" id="GO:0051539">
    <property type="term" value="F:4 iron, 4 sulfur cluster binding"/>
    <property type="evidence" value="ECO:0007669"/>
    <property type="project" value="UniProtKB-KW"/>
</dbReference>
<evidence type="ECO:0000259" key="8">
    <source>
        <dbReference type="PROSITE" id="PS51332"/>
    </source>
</evidence>
<comment type="cofactor">
    <cofactor evidence="1">
        <name>[4Fe-4S] cluster</name>
        <dbReference type="ChEBI" id="CHEBI:49883"/>
    </cofactor>
</comment>
<dbReference type="AlphaFoldDB" id="A0A933GLF9"/>
<evidence type="ECO:0000256" key="4">
    <source>
        <dbReference type="ARBA" id="ARBA00022691"/>
    </source>
</evidence>
<dbReference type="GO" id="GO:0031419">
    <property type="term" value="F:cobalamin binding"/>
    <property type="evidence" value="ECO:0007669"/>
    <property type="project" value="InterPro"/>
</dbReference>
<feature type="domain" description="Radical SAM core" evidence="9">
    <location>
        <begin position="124"/>
        <end position="368"/>
    </location>
</feature>
<feature type="non-terminal residue" evidence="10">
    <location>
        <position position="1"/>
    </location>
</feature>
<dbReference type="GO" id="GO:0003824">
    <property type="term" value="F:catalytic activity"/>
    <property type="evidence" value="ECO:0007669"/>
    <property type="project" value="InterPro"/>
</dbReference>
<keyword evidence="2" id="KW-0489">Methyltransferase</keyword>
<dbReference type="InterPro" id="IPR006638">
    <property type="entry name" value="Elp3/MiaA/NifB-like_rSAM"/>
</dbReference>
<evidence type="ECO:0000256" key="7">
    <source>
        <dbReference type="ARBA" id="ARBA00023014"/>
    </source>
</evidence>
<dbReference type="InterPro" id="IPR051198">
    <property type="entry name" value="BchE-like"/>
</dbReference>
<evidence type="ECO:0000256" key="1">
    <source>
        <dbReference type="ARBA" id="ARBA00001966"/>
    </source>
</evidence>
<dbReference type="InterPro" id="IPR034466">
    <property type="entry name" value="Methyltransferase_Class_B"/>
</dbReference>
<dbReference type="SUPFAM" id="SSF102114">
    <property type="entry name" value="Radical SAM enzymes"/>
    <property type="match status" value="1"/>
</dbReference>
<evidence type="ECO:0000313" key="11">
    <source>
        <dbReference type="Proteomes" id="UP000772181"/>
    </source>
</evidence>
<evidence type="ECO:0000259" key="9">
    <source>
        <dbReference type="PROSITE" id="PS51918"/>
    </source>
</evidence>
<dbReference type="InterPro" id="IPR006158">
    <property type="entry name" value="Cobalamin-bd"/>
</dbReference>
<evidence type="ECO:0000256" key="2">
    <source>
        <dbReference type="ARBA" id="ARBA00022603"/>
    </source>
</evidence>
<dbReference type="Gene3D" id="3.80.30.20">
    <property type="entry name" value="tm_1862 like domain"/>
    <property type="match status" value="1"/>
</dbReference>
<proteinExistence type="predicted"/>
<dbReference type="InterPro" id="IPR023404">
    <property type="entry name" value="rSAM_horseshoe"/>
</dbReference>
<feature type="domain" description="B12-binding" evidence="8">
    <location>
        <begin position="1"/>
        <end position="81"/>
    </location>
</feature>
<dbReference type="GO" id="GO:0046872">
    <property type="term" value="F:metal ion binding"/>
    <property type="evidence" value="ECO:0007669"/>
    <property type="project" value="UniProtKB-KW"/>
</dbReference>
<keyword evidence="6" id="KW-0408">Iron</keyword>
<dbReference type="Gene3D" id="3.40.50.280">
    <property type="entry name" value="Cobalamin-binding domain"/>
    <property type="match status" value="1"/>
</dbReference>
<dbReference type="SFLD" id="SFLDG01082">
    <property type="entry name" value="B12-binding_domain_containing"/>
    <property type="match status" value="1"/>
</dbReference>